<gene>
    <name evidence="5" type="ORF">AALM99_00175</name>
</gene>
<sequence>MYNELIHEISSLGNSKKIQKIKELLRNGKDLKGKKNPSLQLSASALVFEGEKLYFIEHPYQKELLLPAGHVEEGESPKEAALREFHEETGLVAKNGHLIDVNIIEIPFNSVKNEKAHQHIDFRYTFELTNGLTRRSELPVFLLSKAEAPEEFQKYFEEKREGHEY</sequence>
<dbReference type="SUPFAM" id="SSF55811">
    <property type="entry name" value="Nudix"/>
    <property type="match status" value="1"/>
</dbReference>
<evidence type="ECO:0000256" key="2">
    <source>
        <dbReference type="ARBA" id="ARBA00022801"/>
    </source>
</evidence>
<dbReference type="RefSeq" id="WP_251420562.1">
    <property type="nucleotide sequence ID" value="NZ_BAAFQO010000002.1"/>
</dbReference>
<dbReference type="PANTHER" id="PTHR43736:SF1">
    <property type="entry name" value="DIHYDRONEOPTERIN TRIPHOSPHATE DIPHOSPHATASE"/>
    <property type="match status" value="1"/>
</dbReference>
<dbReference type="EMBL" id="JBCLSQ010000001">
    <property type="protein sequence ID" value="MEY8536861.1"/>
    <property type="molecule type" value="Genomic_DNA"/>
</dbReference>
<dbReference type="PROSITE" id="PS00893">
    <property type="entry name" value="NUDIX_BOX"/>
    <property type="match status" value="1"/>
</dbReference>
<dbReference type="PROSITE" id="PS51462">
    <property type="entry name" value="NUDIX"/>
    <property type="match status" value="1"/>
</dbReference>
<feature type="domain" description="Nudix hydrolase" evidence="4">
    <location>
        <begin position="38"/>
        <end position="165"/>
    </location>
</feature>
<dbReference type="PANTHER" id="PTHR43736">
    <property type="entry name" value="ADP-RIBOSE PYROPHOSPHATASE"/>
    <property type="match status" value="1"/>
</dbReference>
<dbReference type="Gene3D" id="3.90.79.10">
    <property type="entry name" value="Nucleoside Triphosphate Pyrophosphohydrolase"/>
    <property type="match status" value="1"/>
</dbReference>
<dbReference type="InterPro" id="IPR015797">
    <property type="entry name" value="NUDIX_hydrolase-like_dom_sf"/>
</dbReference>
<evidence type="ECO:0000313" key="6">
    <source>
        <dbReference type="Proteomes" id="UP001565242"/>
    </source>
</evidence>
<proteinExistence type="inferred from homology"/>
<protein>
    <submittedName>
        <fullName evidence="5">NUDIX domain-containing protein</fullName>
    </submittedName>
</protein>
<keyword evidence="2 3" id="KW-0378">Hydrolase</keyword>
<comment type="caution">
    <text evidence="5">The sequence shown here is derived from an EMBL/GenBank/DDBJ whole genome shotgun (WGS) entry which is preliminary data.</text>
</comment>
<reference evidence="5 6" key="1">
    <citation type="submission" date="2024-03" db="EMBL/GenBank/DDBJ databases">
        <title>Mouse gut bacterial collection (mGBC) of GemPharmatech.</title>
        <authorList>
            <person name="He Y."/>
            <person name="Dong L."/>
            <person name="Wu D."/>
            <person name="Gao X."/>
            <person name="Lin Z."/>
        </authorList>
    </citation>
    <scope>NUCLEOTIDE SEQUENCE [LARGE SCALE GENOMIC DNA]</scope>
    <source>
        <strain evidence="5 6">20-218</strain>
    </source>
</reference>
<name>A0ABV4D536_9LACT</name>
<accession>A0ABV4D536</accession>
<evidence type="ECO:0000256" key="1">
    <source>
        <dbReference type="ARBA" id="ARBA00005582"/>
    </source>
</evidence>
<organism evidence="5 6">
    <name type="scientific">Lactococcus muris</name>
    <dbReference type="NCBI Taxonomy" id="2941330"/>
    <lineage>
        <taxon>Bacteria</taxon>
        <taxon>Bacillati</taxon>
        <taxon>Bacillota</taxon>
        <taxon>Bacilli</taxon>
        <taxon>Lactobacillales</taxon>
        <taxon>Streptococcaceae</taxon>
        <taxon>Lactococcus</taxon>
    </lineage>
</organism>
<dbReference type="InterPro" id="IPR000086">
    <property type="entry name" value="NUDIX_hydrolase_dom"/>
</dbReference>
<dbReference type="Pfam" id="PF00293">
    <property type="entry name" value="NUDIX"/>
    <property type="match status" value="1"/>
</dbReference>
<evidence type="ECO:0000313" key="5">
    <source>
        <dbReference type="EMBL" id="MEY8536861.1"/>
    </source>
</evidence>
<dbReference type="Proteomes" id="UP001565242">
    <property type="component" value="Unassembled WGS sequence"/>
</dbReference>
<evidence type="ECO:0000259" key="4">
    <source>
        <dbReference type="PROSITE" id="PS51462"/>
    </source>
</evidence>
<dbReference type="InterPro" id="IPR020084">
    <property type="entry name" value="NUDIX_hydrolase_CS"/>
</dbReference>
<dbReference type="InterPro" id="IPR020476">
    <property type="entry name" value="Nudix_hydrolase"/>
</dbReference>
<comment type="similarity">
    <text evidence="1 3">Belongs to the Nudix hydrolase family.</text>
</comment>
<keyword evidence="6" id="KW-1185">Reference proteome</keyword>
<evidence type="ECO:0000256" key="3">
    <source>
        <dbReference type="RuleBase" id="RU003476"/>
    </source>
</evidence>
<dbReference type="PRINTS" id="PR00502">
    <property type="entry name" value="NUDIXFAMILY"/>
</dbReference>